<gene>
    <name evidence="2" type="ORF">H6H03_27665</name>
</gene>
<evidence type="ECO:0000256" key="1">
    <source>
        <dbReference type="SAM" id="MobiDB-lite"/>
    </source>
</evidence>
<sequence length="206" mass="20898">MTDLINSGSGNSSSAGDNPLRNSPFGRLSEVLSDEELSNLFSGVGNGENSGNPLGGGGDNLPYNGNPFAGDNFWNIFAGGVNPSAGGGGRDPLTGAGSQSTNISTTEIPDGFNLRVTIDNLVNSRLNEELGDDEIPSFDPSKIPSFDGGNGGQIPSFDPSKIPSFGGGNGEQIPSFDPSKIPSFGGGNGEQIPSFDPSQIPSFGGG</sequence>
<name>A0ABR8KHG0_9NOSO</name>
<protein>
    <submittedName>
        <fullName evidence="2">Uncharacterized protein</fullName>
    </submittedName>
</protein>
<feature type="region of interest" description="Disordered" evidence="1">
    <location>
        <begin position="1"/>
        <end position="29"/>
    </location>
</feature>
<reference evidence="2 3" key="1">
    <citation type="journal article" date="2020" name="ISME J.">
        <title>Comparative genomics reveals insights into cyanobacterial evolution and habitat adaptation.</title>
        <authorList>
            <person name="Chen M.Y."/>
            <person name="Teng W.K."/>
            <person name="Zhao L."/>
            <person name="Hu C.X."/>
            <person name="Zhou Y.K."/>
            <person name="Han B.P."/>
            <person name="Song L.R."/>
            <person name="Shu W.S."/>
        </authorList>
    </citation>
    <scope>NUCLEOTIDE SEQUENCE [LARGE SCALE GENOMIC DNA]</scope>
    <source>
        <strain evidence="2 3">FACHB-159</strain>
    </source>
</reference>
<evidence type="ECO:0000313" key="3">
    <source>
        <dbReference type="Proteomes" id="UP000637383"/>
    </source>
</evidence>
<feature type="region of interest" description="Disordered" evidence="1">
    <location>
        <begin position="87"/>
        <end position="106"/>
    </location>
</feature>
<dbReference type="RefSeq" id="WP_190958195.1">
    <property type="nucleotide sequence ID" value="NZ_JACJTU010000034.1"/>
</dbReference>
<proteinExistence type="predicted"/>
<feature type="compositionally biased region" description="Low complexity" evidence="1">
    <location>
        <begin position="1"/>
        <end position="14"/>
    </location>
</feature>
<comment type="caution">
    <text evidence="2">The sequence shown here is derived from an EMBL/GenBank/DDBJ whole genome shotgun (WGS) entry which is preliminary data.</text>
</comment>
<dbReference type="EMBL" id="JACJTU010000034">
    <property type="protein sequence ID" value="MBD2737618.1"/>
    <property type="molecule type" value="Genomic_DNA"/>
</dbReference>
<evidence type="ECO:0000313" key="2">
    <source>
        <dbReference type="EMBL" id="MBD2737618.1"/>
    </source>
</evidence>
<feature type="region of interest" description="Disordered" evidence="1">
    <location>
        <begin position="131"/>
        <end position="206"/>
    </location>
</feature>
<feature type="compositionally biased region" description="Polar residues" evidence="1">
    <location>
        <begin position="196"/>
        <end position="206"/>
    </location>
</feature>
<feature type="compositionally biased region" description="Polar residues" evidence="1">
    <location>
        <begin position="96"/>
        <end position="106"/>
    </location>
</feature>
<keyword evidence="3" id="KW-1185">Reference proteome</keyword>
<accession>A0ABR8KHG0</accession>
<dbReference type="Proteomes" id="UP000637383">
    <property type="component" value="Unassembled WGS sequence"/>
</dbReference>
<organism evidence="2 3">
    <name type="scientific">Nostoc paludosum FACHB-159</name>
    <dbReference type="NCBI Taxonomy" id="2692908"/>
    <lineage>
        <taxon>Bacteria</taxon>
        <taxon>Bacillati</taxon>
        <taxon>Cyanobacteriota</taxon>
        <taxon>Cyanophyceae</taxon>
        <taxon>Nostocales</taxon>
        <taxon>Nostocaceae</taxon>
        <taxon>Nostoc</taxon>
    </lineage>
</organism>